<accession>A0A7J5D519</accession>
<comment type="caution">
    <text evidence="1">The sequence shown here is derived from an EMBL/GenBank/DDBJ whole genome shotgun (WGS) entry which is preliminary data.</text>
</comment>
<sequence length="117" mass="13256">MAETTACADCREMAANRSWVLRALGHPECVTAIRAEQLAARKFWIRINPEGCVTGSALGEYVGPLAEDAHKEFTPKVRDRRREAAEGWRHELVGHDEWKQRAEPCLFGKCQHRRAVS</sequence>
<evidence type="ECO:0000313" key="1">
    <source>
        <dbReference type="EMBL" id="KAB1979266.1"/>
    </source>
</evidence>
<proteinExistence type="predicted"/>
<keyword evidence="2" id="KW-1185">Reference proteome</keyword>
<organism evidence="1 2">
    <name type="scientific">Streptomyces triticiradicis</name>
    <dbReference type="NCBI Taxonomy" id="2651189"/>
    <lineage>
        <taxon>Bacteria</taxon>
        <taxon>Bacillati</taxon>
        <taxon>Actinomycetota</taxon>
        <taxon>Actinomycetes</taxon>
        <taxon>Kitasatosporales</taxon>
        <taxon>Streptomycetaceae</taxon>
        <taxon>Streptomyces</taxon>
    </lineage>
</organism>
<gene>
    <name evidence="1" type="ORF">F8144_36490</name>
</gene>
<dbReference type="Proteomes" id="UP000442990">
    <property type="component" value="Unassembled WGS sequence"/>
</dbReference>
<reference evidence="1 2" key="1">
    <citation type="submission" date="2019-09" db="EMBL/GenBank/DDBJ databases">
        <title>Isolation and identification of active actinomycetes.</title>
        <authorList>
            <person name="Yu Z."/>
            <person name="Han C."/>
            <person name="Yu B."/>
        </authorList>
    </citation>
    <scope>NUCLEOTIDE SEQUENCE [LARGE SCALE GENOMIC DNA]</scope>
    <source>
        <strain evidence="1 2">NEAU-H2</strain>
    </source>
</reference>
<name>A0A7J5D519_9ACTN</name>
<dbReference type="EMBL" id="WBKG01000043">
    <property type="protein sequence ID" value="KAB1979266.1"/>
    <property type="molecule type" value="Genomic_DNA"/>
</dbReference>
<dbReference type="RefSeq" id="WP_151473716.1">
    <property type="nucleotide sequence ID" value="NZ_WBKG01000043.1"/>
</dbReference>
<dbReference type="AlphaFoldDB" id="A0A7J5D519"/>
<protein>
    <submittedName>
        <fullName evidence="1">Uncharacterized protein</fullName>
    </submittedName>
</protein>
<evidence type="ECO:0000313" key="2">
    <source>
        <dbReference type="Proteomes" id="UP000442990"/>
    </source>
</evidence>